<feature type="region of interest" description="Disordered" evidence="2">
    <location>
        <begin position="94"/>
        <end position="114"/>
    </location>
</feature>
<dbReference type="PANTHER" id="PTHR48047:SF6">
    <property type="entry name" value="OS06G0282400 PROTEIN"/>
    <property type="match status" value="1"/>
</dbReference>
<name>A0A811MU81_9POAL</name>
<comment type="similarity">
    <text evidence="1">Belongs to the UDP-glycosyltransferase family.</text>
</comment>
<dbReference type="Proteomes" id="UP000604825">
    <property type="component" value="Unassembled WGS sequence"/>
</dbReference>
<dbReference type="Gene3D" id="3.40.50.2000">
    <property type="entry name" value="Glycogen Phosphorylase B"/>
    <property type="match status" value="1"/>
</dbReference>
<dbReference type="OrthoDB" id="5835829at2759"/>
<reference evidence="3" key="1">
    <citation type="submission" date="2020-10" db="EMBL/GenBank/DDBJ databases">
        <authorList>
            <person name="Han B."/>
            <person name="Lu T."/>
            <person name="Zhao Q."/>
            <person name="Huang X."/>
            <person name="Zhao Y."/>
        </authorList>
    </citation>
    <scope>NUCLEOTIDE SEQUENCE</scope>
</reference>
<proteinExistence type="inferred from homology"/>
<sequence>MARRLDVAAAELCTWLDGFAEASVVYVCFGSMVVLLEPHAAAMAAALERTWVAFVWAAGPAASLPAGFEERMEAFVWVAFVWAGGRGTVVRGWVPQGGGSPAEGARGGRRGSSE</sequence>
<organism evidence="3 4">
    <name type="scientific">Miscanthus lutarioriparius</name>
    <dbReference type="NCBI Taxonomy" id="422564"/>
    <lineage>
        <taxon>Eukaryota</taxon>
        <taxon>Viridiplantae</taxon>
        <taxon>Streptophyta</taxon>
        <taxon>Embryophyta</taxon>
        <taxon>Tracheophyta</taxon>
        <taxon>Spermatophyta</taxon>
        <taxon>Magnoliopsida</taxon>
        <taxon>Liliopsida</taxon>
        <taxon>Poales</taxon>
        <taxon>Poaceae</taxon>
        <taxon>PACMAD clade</taxon>
        <taxon>Panicoideae</taxon>
        <taxon>Andropogonodae</taxon>
        <taxon>Andropogoneae</taxon>
        <taxon>Saccharinae</taxon>
        <taxon>Miscanthus</taxon>
    </lineage>
</organism>
<evidence type="ECO:0000313" key="3">
    <source>
        <dbReference type="EMBL" id="CAD6210880.1"/>
    </source>
</evidence>
<evidence type="ECO:0000313" key="4">
    <source>
        <dbReference type="Proteomes" id="UP000604825"/>
    </source>
</evidence>
<protein>
    <submittedName>
        <fullName evidence="3">Uncharacterized protein</fullName>
    </submittedName>
</protein>
<gene>
    <name evidence="3" type="ORF">NCGR_LOCUS6915</name>
</gene>
<comment type="caution">
    <text evidence="3">The sequence shown here is derived from an EMBL/GenBank/DDBJ whole genome shotgun (WGS) entry which is preliminary data.</text>
</comment>
<evidence type="ECO:0000256" key="1">
    <source>
        <dbReference type="ARBA" id="ARBA00009995"/>
    </source>
</evidence>
<keyword evidence="4" id="KW-1185">Reference proteome</keyword>
<dbReference type="GO" id="GO:0035251">
    <property type="term" value="F:UDP-glucosyltransferase activity"/>
    <property type="evidence" value="ECO:0007669"/>
    <property type="project" value="TreeGrafter"/>
</dbReference>
<dbReference type="SUPFAM" id="SSF53756">
    <property type="entry name" value="UDP-Glycosyltransferase/glycogen phosphorylase"/>
    <property type="match status" value="1"/>
</dbReference>
<dbReference type="AlphaFoldDB" id="A0A811MU81"/>
<dbReference type="EMBL" id="CAJGYO010000002">
    <property type="protein sequence ID" value="CAD6210880.1"/>
    <property type="molecule type" value="Genomic_DNA"/>
</dbReference>
<accession>A0A811MU81</accession>
<evidence type="ECO:0000256" key="2">
    <source>
        <dbReference type="SAM" id="MobiDB-lite"/>
    </source>
</evidence>
<dbReference type="PANTHER" id="PTHR48047">
    <property type="entry name" value="GLYCOSYLTRANSFERASE"/>
    <property type="match status" value="1"/>
</dbReference>